<feature type="transmembrane region" description="Helical" evidence="5">
    <location>
        <begin position="6"/>
        <end position="25"/>
    </location>
</feature>
<evidence type="ECO:0000256" key="2">
    <source>
        <dbReference type="ARBA" id="ARBA00022692"/>
    </source>
</evidence>
<evidence type="ECO:0000313" key="12">
    <source>
        <dbReference type="EMBL" id="CAB5005977.1"/>
    </source>
</evidence>
<keyword evidence="2 5" id="KW-0812">Transmembrane</keyword>
<feature type="transmembrane region" description="Helical" evidence="5">
    <location>
        <begin position="101"/>
        <end position="124"/>
    </location>
</feature>
<feature type="transmembrane region" description="Helical" evidence="5">
    <location>
        <begin position="37"/>
        <end position="58"/>
    </location>
</feature>
<dbReference type="PANTHER" id="PTHR30238">
    <property type="entry name" value="MEMBRANE BOUND PREDICTED REDOX MODULATOR"/>
    <property type="match status" value="1"/>
</dbReference>
<protein>
    <submittedName>
        <fullName evidence="9">Unannotated protein</fullName>
    </submittedName>
</protein>
<proteinExistence type="predicted"/>
<dbReference type="PANTHER" id="PTHR30238:SF0">
    <property type="entry name" value="THYLAKOID MEMBRANE PROTEIN TERC, CHLOROPLASTIC"/>
    <property type="match status" value="1"/>
</dbReference>
<evidence type="ECO:0000313" key="11">
    <source>
        <dbReference type="EMBL" id="CAB4960898.1"/>
    </source>
</evidence>
<keyword evidence="4 5" id="KW-0472">Membrane</keyword>
<evidence type="ECO:0000313" key="7">
    <source>
        <dbReference type="EMBL" id="CAB4584670.1"/>
    </source>
</evidence>
<name>A0A6J6RE70_9ZZZZ</name>
<gene>
    <name evidence="6" type="ORF">UFOPK1380_00021</name>
    <name evidence="7" type="ORF">UFOPK1778_00246</name>
    <name evidence="8" type="ORF">UFOPK1863_00067</name>
    <name evidence="9" type="ORF">UFOPK2689_00419</name>
    <name evidence="10" type="ORF">UFOPK3555_00055</name>
    <name evidence="11" type="ORF">UFOPK3874_00524</name>
    <name evidence="12" type="ORF">UFOPK4095_00196</name>
</gene>
<evidence type="ECO:0000256" key="3">
    <source>
        <dbReference type="ARBA" id="ARBA00022989"/>
    </source>
</evidence>
<dbReference type="EMBL" id="CAEZSC010000001">
    <property type="protein sequence ID" value="CAB4529419.1"/>
    <property type="molecule type" value="Genomic_DNA"/>
</dbReference>
<dbReference type="EMBL" id="CAEZUY010000002">
    <property type="protein sequence ID" value="CAB4605646.1"/>
    <property type="molecule type" value="Genomic_DNA"/>
</dbReference>
<evidence type="ECO:0000313" key="6">
    <source>
        <dbReference type="EMBL" id="CAB4529419.1"/>
    </source>
</evidence>
<dbReference type="AlphaFoldDB" id="A0A6J6RE70"/>
<feature type="transmembrane region" description="Helical" evidence="5">
    <location>
        <begin position="201"/>
        <end position="222"/>
    </location>
</feature>
<dbReference type="EMBL" id="CAFBME010000002">
    <property type="protein sequence ID" value="CAB4887724.1"/>
    <property type="molecule type" value="Genomic_DNA"/>
</dbReference>
<feature type="transmembrane region" description="Helical" evidence="5">
    <location>
        <begin position="269"/>
        <end position="290"/>
    </location>
</feature>
<feature type="transmembrane region" description="Helical" evidence="5">
    <location>
        <begin position="130"/>
        <end position="147"/>
    </location>
</feature>
<dbReference type="EMBL" id="CAEZUD010000006">
    <property type="protein sequence ID" value="CAB4584670.1"/>
    <property type="molecule type" value="Genomic_DNA"/>
</dbReference>
<evidence type="ECO:0000313" key="9">
    <source>
        <dbReference type="EMBL" id="CAB4719255.1"/>
    </source>
</evidence>
<keyword evidence="3 5" id="KW-1133">Transmembrane helix</keyword>
<feature type="transmembrane region" description="Helical" evidence="5">
    <location>
        <begin position="70"/>
        <end position="89"/>
    </location>
</feature>
<accession>A0A6J6RE70</accession>
<dbReference type="EMBL" id="CAFBNS010000077">
    <property type="protein sequence ID" value="CAB4960898.1"/>
    <property type="molecule type" value="Genomic_DNA"/>
</dbReference>
<evidence type="ECO:0000256" key="5">
    <source>
        <dbReference type="SAM" id="Phobius"/>
    </source>
</evidence>
<feature type="transmembrane region" description="Helical" evidence="5">
    <location>
        <begin position="168"/>
        <end position="195"/>
    </location>
</feature>
<dbReference type="InterPro" id="IPR005496">
    <property type="entry name" value="Integral_membrane_TerC"/>
</dbReference>
<feature type="transmembrane region" description="Helical" evidence="5">
    <location>
        <begin position="229"/>
        <end position="249"/>
    </location>
</feature>
<evidence type="ECO:0000256" key="1">
    <source>
        <dbReference type="ARBA" id="ARBA00004141"/>
    </source>
</evidence>
<dbReference type="EMBL" id="CAEZYL010000015">
    <property type="protein sequence ID" value="CAB4719255.1"/>
    <property type="molecule type" value="Genomic_DNA"/>
</dbReference>
<reference evidence="9" key="1">
    <citation type="submission" date="2020-05" db="EMBL/GenBank/DDBJ databases">
        <authorList>
            <person name="Chiriac C."/>
            <person name="Salcher M."/>
            <person name="Ghai R."/>
            <person name="Kavagutti S V."/>
        </authorList>
    </citation>
    <scope>NUCLEOTIDE SEQUENCE</scope>
</reference>
<evidence type="ECO:0000313" key="8">
    <source>
        <dbReference type="EMBL" id="CAB4605646.1"/>
    </source>
</evidence>
<comment type="subcellular location">
    <subcellularLocation>
        <location evidence="1">Membrane</location>
        <topology evidence="1">Multi-pass membrane protein</topology>
    </subcellularLocation>
</comment>
<dbReference type="EMBL" id="CAFBPI010000007">
    <property type="protein sequence ID" value="CAB5005977.1"/>
    <property type="molecule type" value="Genomic_DNA"/>
</dbReference>
<dbReference type="GO" id="GO:0016020">
    <property type="term" value="C:membrane"/>
    <property type="evidence" value="ECO:0007669"/>
    <property type="project" value="UniProtKB-SubCell"/>
</dbReference>
<evidence type="ECO:0000313" key="10">
    <source>
        <dbReference type="EMBL" id="CAB4887724.1"/>
    </source>
</evidence>
<dbReference type="Pfam" id="PF03741">
    <property type="entry name" value="TerC"/>
    <property type="match status" value="1"/>
</dbReference>
<sequence length="303" mass="33940">MSSTVWFVTLAALVVVLTIDLALALKDRNKETSMRTATLWTVFYIVLAIAFGISLGYWHDAQSRSEFFAGWLTEYSLSFDNLFIFILILARLKVPKEKAQLVLLFGIVIALILRGIFIAAGAAIIERWSWVFFIFGGFLLYTAIQLFRESSEEEWEEGKLIAYLRSKGASTFTLALIALATTDLLFALDSIPAIFGLTRDPYIVVTANLFALMGLRQLYFLIGGLMNKLIYLTEGLSLILAFIGFKLVFEACEAQGWHEIFGVEIPHIPLAFSLGFIVVTLAVTATVSLLKTRNTHHHHPHTH</sequence>
<evidence type="ECO:0000256" key="4">
    <source>
        <dbReference type="ARBA" id="ARBA00023136"/>
    </source>
</evidence>
<organism evidence="9">
    <name type="scientific">freshwater metagenome</name>
    <dbReference type="NCBI Taxonomy" id="449393"/>
    <lineage>
        <taxon>unclassified sequences</taxon>
        <taxon>metagenomes</taxon>
        <taxon>ecological metagenomes</taxon>
    </lineage>
</organism>